<keyword evidence="1" id="KW-0378">Hydrolase</keyword>
<keyword evidence="2" id="KW-1185">Reference proteome</keyword>
<dbReference type="Gene3D" id="3.40.630.40">
    <property type="entry name" value="Zn-dependent exopeptidases"/>
    <property type="match status" value="1"/>
</dbReference>
<reference evidence="2" key="1">
    <citation type="journal article" date="2019" name="Int. J. Syst. Evol. Microbiol.">
        <title>The Global Catalogue of Microorganisms (GCM) 10K type strain sequencing project: providing services to taxonomists for standard genome sequencing and annotation.</title>
        <authorList>
            <consortium name="The Broad Institute Genomics Platform"/>
            <consortium name="The Broad Institute Genome Sequencing Center for Infectious Disease"/>
            <person name="Wu L."/>
            <person name="Ma J."/>
        </authorList>
    </citation>
    <scope>NUCLEOTIDE SEQUENCE [LARGE SCALE GENOMIC DNA]</scope>
    <source>
        <strain evidence="2">CECT 8472</strain>
    </source>
</reference>
<dbReference type="Proteomes" id="UP001595799">
    <property type="component" value="Unassembled WGS sequence"/>
</dbReference>
<dbReference type="SUPFAM" id="SSF53187">
    <property type="entry name" value="Zn-dependent exopeptidases"/>
    <property type="match status" value="1"/>
</dbReference>
<organism evidence="1 2">
    <name type="scientific">Fodinicurvata halophila</name>
    <dbReference type="NCBI Taxonomy" id="1419723"/>
    <lineage>
        <taxon>Bacteria</taxon>
        <taxon>Pseudomonadati</taxon>
        <taxon>Pseudomonadota</taxon>
        <taxon>Alphaproteobacteria</taxon>
        <taxon>Rhodospirillales</taxon>
        <taxon>Rhodovibrionaceae</taxon>
        <taxon>Fodinicurvata</taxon>
    </lineage>
</organism>
<dbReference type="GO" id="GO:0050129">
    <property type="term" value="F:N-formylglutamate deformylase activity"/>
    <property type="evidence" value="ECO:0007669"/>
    <property type="project" value="UniProtKB-EC"/>
</dbReference>
<protein>
    <submittedName>
        <fullName evidence="1">N-formylglutamate deformylase</fullName>
        <ecNumber evidence="1">3.5.1.68</ecNumber>
    </submittedName>
</protein>
<dbReference type="RefSeq" id="WP_382420755.1">
    <property type="nucleotide sequence ID" value="NZ_JBHSCW010000001.1"/>
</dbReference>
<name>A0ABV8UGS0_9PROT</name>
<proteinExistence type="predicted"/>
<gene>
    <name evidence="1" type="primary">hutG</name>
    <name evidence="1" type="ORF">ACFOW6_02545</name>
</gene>
<dbReference type="InterPro" id="IPR007709">
    <property type="entry name" value="N-FG_amidohydro"/>
</dbReference>
<evidence type="ECO:0000313" key="2">
    <source>
        <dbReference type="Proteomes" id="UP001595799"/>
    </source>
</evidence>
<comment type="caution">
    <text evidence="1">The sequence shown here is derived from an EMBL/GenBank/DDBJ whole genome shotgun (WGS) entry which is preliminary data.</text>
</comment>
<dbReference type="Pfam" id="PF05013">
    <property type="entry name" value="FGase"/>
    <property type="match status" value="1"/>
</dbReference>
<evidence type="ECO:0000313" key="1">
    <source>
        <dbReference type="EMBL" id="MFC4350417.1"/>
    </source>
</evidence>
<dbReference type="EC" id="3.5.1.68" evidence="1"/>
<dbReference type="NCBIfam" id="TIGR02017">
    <property type="entry name" value="hutG_amidohyd"/>
    <property type="match status" value="1"/>
</dbReference>
<dbReference type="InterPro" id="IPR010247">
    <property type="entry name" value="HutG_amidohyd"/>
</dbReference>
<accession>A0ABV8UGS0</accession>
<dbReference type="EMBL" id="JBHSCW010000001">
    <property type="protein sequence ID" value="MFC4350417.1"/>
    <property type="molecule type" value="Genomic_DNA"/>
</dbReference>
<sequence>MTAVEVERGDSPVVLSYPHSGTDLPEAIFQRLNARGQQLADTDWHMPRLYSGLLENATQVKALFHRYVIDANRPPSGESLYPGQATTGLVPETDFDGNPIWRDGEVPDDAEVAERRQAFHEPYHAAITQELERIRAHHGFAILYDCHSIRSRVPRLFEGRLPDFNIGTNNGASCAPVLEQRVAAVCAAAEGYSHVVNGRFRGGWTTRHYGRPQEGFHAIQMEMAQIAYLKDEEPPFAYDEDKAAAMRGHLAALLESLERAALDGALTEKEQGNA</sequence>